<feature type="domain" description="Tripartite ATP-independent periplasmic transporters DctQ component" evidence="8">
    <location>
        <begin position="146"/>
        <end position="216"/>
    </location>
</feature>
<keyword evidence="6 7" id="KW-0472">Membrane</keyword>
<evidence type="ECO:0000313" key="9">
    <source>
        <dbReference type="EMBL" id="NEX44742.1"/>
    </source>
</evidence>
<keyword evidence="7" id="KW-0997">Cell inner membrane</keyword>
<name>A0A6B3RNW4_9RHOB</name>
<evidence type="ECO:0000256" key="4">
    <source>
        <dbReference type="ARBA" id="ARBA00022692"/>
    </source>
</evidence>
<evidence type="ECO:0000256" key="7">
    <source>
        <dbReference type="RuleBase" id="RU369079"/>
    </source>
</evidence>
<comment type="caution">
    <text evidence="9">The sequence shown here is derived from an EMBL/GenBank/DDBJ whole genome shotgun (WGS) entry which is preliminary data.</text>
</comment>
<dbReference type="EMBL" id="JAAIKE010000001">
    <property type="protein sequence ID" value="NEX44742.1"/>
    <property type="molecule type" value="Genomic_DNA"/>
</dbReference>
<dbReference type="GO" id="GO:0005886">
    <property type="term" value="C:plasma membrane"/>
    <property type="evidence" value="ECO:0007669"/>
    <property type="project" value="UniProtKB-SubCell"/>
</dbReference>
<evidence type="ECO:0000259" key="8">
    <source>
        <dbReference type="Pfam" id="PF04290"/>
    </source>
</evidence>
<evidence type="ECO:0000256" key="6">
    <source>
        <dbReference type="ARBA" id="ARBA00023136"/>
    </source>
</evidence>
<feature type="transmembrane region" description="Helical" evidence="7">
    <location>
        <begin position="99"/>
        <end position="121"/>
    </location>
</feature>
<comment type="caution">
    <text evidence="7">Lacks conserved residue(s) required for the propagation of feature annotation.</text>
</comment>
<feature type="transmembrane region" description="Helical" evidence="7">
    <location>
        <begin position="261"/>
        <end position="282"/>
    </location>
</feature>
<keyword evidence="3" id="KW-1003">Cell membrane</keyword>
<comment type="subunit">
    <text evidence="7">The complex comprises the extracytoplasmic solute receptor protein and the two transmembrane proteins.</text>
</comment>
<evidence type="ECO:0000313" key="10">
    <source>
        <dbReference type="Proteomes" id="UP000481421"/>
    </source>
</evidence>
<evidence type="ECO:0000256" key="2">
    <source>
        <dbReference type="ARBA" id="ARBA00022448"/>
    </source>
</evidence>
<feature type="transmembrane region" description="Helical" evidence="7">
    <location>
        <begin position="12"/>
        <end position="31"/>
    </location>
</feature>
<evidence type="ECO:0000256" key="3">
    <source>
        <dbReference type="ARBA" id="ARBA00022475"/>
    </source>
</evidence>
<sequence length="315" mass="35788">MRGVDVTGGDVLDAIGWVIGNIGMAFVNFGVALANPGMWLNWSDREALARFIYYGASVEFFFVVFTAFLVLTVIGMAVRPFLWGMVRGLEAMANGIGRFVAWFGLLMVLQQIVIIFLQRIFRVAVLEFGPFAPFGYPLLPGPSFARDLSWWSEELKLYNAMIVCLCVTYTFVQGGHVRVDLFYSSVRFRTKRLIDMAGCLLFMMPAAVLTWLYSWFFMWRSLVTPKVSASDKLDSLLAKARIFKWNVETIAFSPNGFDAYFLFKLLMIAFCALVFLHAWAFLWRSWLEFVEGPAAEGRYLDRDAPGSSTDDLQTR</sequence>
<comment type="function">
    <text evidence="7">Part of the tripartite ATP-independent periplasmic (TRAP) transport system.</text>
</comment>
<feature type="transmembrane region" description="Helical" evidence="7">
    <location>
        <begin position="51"/>
        <end position="78"/>
    </location>
</feature>
<evidence type="ECO:0000256" key="1">
    <source>
        <dbReference type="ARBA" id="ARBA00004651"/>
    </source>
</evidence>
<keyword evidence="10" id="KW-1185">Reference proteome</keyword>
<dbReference type="GO" id="GO:0022857">
    <property type="term" value="F:transmembrane transporter activity"/>
    <property type="evidence" value="ECO:0007669"/>
    <property type="project" value="UniProtKB-UniRule"/>
</dbReference>
<accession>A0A6B3RNW4</accession>
<dbReference type="Proteomes" id="UP000481421">
    <property type="component" value="Unassembled WGS sequence"/>
</dbReference>
<reference evidence="9 10" key="1">
    <citation type="submission" date="2020-02" db="EMBL/GenBank/DDBJ databases">
        <title>Rhodobacter algicola sp. nov., isolated from microalga culture.</title>
        <authorList>
            <person name="Park C.-Y."/>
        </authorList>
    </citation>
    <scope>NUCLEOTIDE SEQUENCE [LARGE SCALE GENOMIC DNA]</scope>
    <source>
        <strain evidence="9 10">ETT8</strain>
    </source>
</reference>
<evidence type="ECO:0000256" key="5">
    <source>
        <dbReference type="ARBA" id="ARBA00022989"/>
    </source>
</evidence>
<dbReference type="RefSeq" id="WP_164608796.1">
    <property type="nucleotide sequence ID" value="NZ_JAAIKE010000001.1"/>
</dbReference>
<keyword evidence="5 7" id="KW-1133">Transmembrane helix</keyword>
<proteinExistence type="inferred from homology"/>
<comment type="similarity">
    <text evidence="7">Belongs to the TRAP transporter small permease family.</text>
</comment>
<feature type="transmembrane region" description="Helical" evidence="7">
    <location>
        <begin position="193"/>
        <end position="216"/>
    </location>
</feature>
<keyword evidence="2 7" id="KW-0813">Transport</keyword>
<protein>
    <recommendedName>
        <fullName evidence="7">TRAP transporter small permease protein</fullName>
    </recommendedName>
</protein>
<dbReference type="Pfam" id="PF04290">
    <property type="entry name" value="DctQ"/>
    <property type="match status" value="1"/>
</dbReference>
<organism evidence="9 10">
    <name type="scientific">Pseudotabrizicola algicola</name>
    <dbReference type="NCBI Taxonomy" id="2709381"/>
    <lineage>
        <taxon>Bacteria</taxon>
        <taxon>Pseudomonadati</taxon>
        <taxon>Pseudomonadota</taxon>
        <taxon>Alphaproteobacteria</taxon>
        <taxon>Rhodobacterales</taxon>
        <taxon>Paracoccaceae</taxon>
        <taxon>Pseudotabrizicola</taxon>
    </lineage>
</organism>
<dbReference type="InterPro" id="IPR055348">
    <property type="entry name" value="DctQ"/>
</dbReference>
<dbReference type="AlphaFoldDB" id="A0A6B3RNW4"/>
<gene>
    <name evidence="9" type="ORF">G3572_00865</name>
</gene>
<comment type="subcellular location">
    <subcellularLocation>
        <location evidence="7">Cell inner membrane</location>
        <topology evidence="7">Multi-pass membrane protein</topology>
    </subcellularLocation>
    <subcellularLocation>
        <location evidence="1">Cell membrane</location>
        <topology evidence="1">Multi-pass membrane protein</topology>
    </subcellularLocation>
</comment>
<keyword evidence="4 7" id="KW-0812">Transmembrane</keyword>